<dbReference type="EMBL" id="CAJFCJ010000015">
    <property type="protein sequence ID" value="CAD5121934.1"/>
    <property type="molecule type" value="Genomic_DNA"/>
</dbReference>
<feature type="region of interest" description="Disordered" evidence="1">
    <location>
        <begin position="170"/>
        <end position="218"/>
    </location>
</feature>
<feature type="compositionally biased region" description="Acidic residues" evidence="1">
    <location>
        <begin position="33"/>
        <end position="52"/>
    </location>
</feature>
<keyword evidence="3" id="KW-1185">Reference proteome</keyword>
<organism evidence="2 3">
    <name type="scientific">Dimorphilus gyrociliatus</name>
    <dbReference type="NCBI Taxonomy" id="2664684"/>
    <lineage>
        <taxon>Eukaryota</taxon>
        <taxon>Metazoa</taxon>
        <taxon>Spiralia</taxon>
        <taxon>Lophotrochozoa</taxon>
        <taxon>Annelida</taxon>
        <taxon>Polychaeta</taxon>
        <taxon>Polychaeta incertae sedis</taxon>
        <taxon>Dinophilidae</taxon>
        <taxon>Dimorphilus</taxon>
    </lineage>
</organism>
<gene>
    <name evidence="2" type="ORF">DGYR_LOCUS9815</name>
</gene>
<feature type="region of interest" description="Disordered" evidence="1">
    <location>
        <begin position="119"/>
        <end position="150"/>
    </location>
</feature>
<accession>A0A7I8W570</accession>
<reference evidence="2 3" key="1">
    <citation type="submission" date="2020-08" db="EMBL/GenBank/DDBJ databases">
        <authorList>
            <person name="Hejnol A."/>
        </authorList>
    </citation>
    <scope>NUCLEOTIDE SEQUENCE [LARGE SCALE GENOMIC DNA]</scope>
</reference>
<feature type="region of interest" description="Disordered" evidence="1">
    <location>
        <begin position="1"/>
        <end position="69"/>
    </location>
</feature>
<dbReference type="AlphaFoldDB" id="A0A7I8W570"/>
<feature type="compositionally biased region" description="Polar residues" evidence="1">
    <location>
        <begin position="57"/>
        <end position="66"/>
    </location>
</feature>
<protein>
    <submittedName>
        <fullName evidence="2">Uncharacterized protein</fullName>
    </submittedName>
</protein>
<evidence type="ECO:0000313" key="2">
    <source>
        <dbReference type="EMBL" id="CAD5121934.1"/>
    </source>
</evidence>
<comment type="caution">
    <text evidence="2">The sequence shown here is derived from an EMBL/GenBank/DDBJ whole genome shotgun (WGS) entry which is preliminary data.</text>
</comment>
<evidence type="ECO:0000256" key="1">
    <source>
        <dbReference type="SAM" id="MobiDB-lite"/>
    </source>
</evidence>
<proteinExistence type="predicted"/>
<name>A0A7I8W570_9ANNE</name>
<evidence type="ECO:0000313" key="3">
    <source>
        <dbReference type="Proteomes" id="UP000549394"/>
    </source>
</evidence>
<sequence>MLSMNEAAQNPRLERPASAYRNHFRRRIKSCDDQDEEDLETILLNPDEELEEEKLTPRSNQTSSPMPNFVSFDISATQVSSETFYTQVQSNVLDRQRARANSDSKNSATEEARLESLRKLKQTQGGPRRHPNKKLDPIGGDTSISPTLPLSKTPIPDVVLTDITIKKPFFRPTSPENEHASQSIRSRRNLGAIRIDSPRERPLPTESPSLSPFRDKMPLPKIIEKTSLFRTKSAPDTQ</sequence>
<dbReference type="Proteomes" id="UP000549394">
    <property type="component" value="Unassembled WGS sequence"/>
</dbReference>